<dbReference type="EMBL" id="MDBP01000035">
    <property type="protein sequence ID" value="PMP15517.1"/>
    <property type="molecule type" value="Genomic_DNA"/>
</dbReference>
<feature type="transmembrane region" description="Helical" evidence="10">
    <location>
        <begin position="149"/>
        <end position="170"/>
    </location>
</feature>
<feature type="transmembrane region" description="Helical" evidence="10">
    <location>
        <begin position="123"/>
        <end position="143"/>
    </location>
</feature>
<dbReference type="InterPro" id="IPR013059">
    <property type="entry name" value="Trp_tyr_transpt"/>
</dbReference>
<dbReference type="PRINTS" id="PR00166">
    <property type="entry name" value="AROAAPRMEASE"/>
</dbReference>
<feature type="transmembrane region" description="Helical" evidence="10">
    <location>
        <begin position="82"/>
        <end position="102"/>
    </location>
</feature>
<dbReference type="GO" id="GO:0003333">
    <property type="term" value="P:amino acid transmembrane transport"/>
    <property type="evidence" value="ECO:0007669"/>
    <property type="project" value="InterPro"/>
</dbReference>
<feature type="transmembrane region" description="Helical" evidence="10">
    <location>
        <begin position="380"/>
        <end position="403"/>
    </location>
</feature>
<dbReference type="Pfam" id="PF03222">
    <property type="entry name" value="Trp_Tyr_perm"/>
    <property type="match status" value="1"/>
</dbReference>
<evidence type="ECO:0000256" key="7">
    <source>
        <dbReference type="ARBA" id="ARBA00022970"/>
    </source>
</evidence>
<evidence type="ECO:0000313" key="12">
    <source>
        <dbReference type="EMBL" id="TKG33903.1"/>
    </source>
</evidence>
<dbReference type="Gene3D" id="1.20.1740.10">
    <property type="entry name" value="Amino acid/polyamine transporter I"/>
    <property type="match status" value="1"/>
</dbReference>
<dbReference type="NCBIfam" id="TIGR00837">
    <property type="entry name" value="araaP"/>
    <property type="match status" value="1"/>
</dbReference>
<evidence type="ECO:0000256" key="8">
    <source>
        <dbReference type="ARBA" id="ARBA00022989"/>
    </source>
</evidence>
<reference evidence="11" key="2">
    <citation type="submission" date="2016-07" db="EMBL/GenBank/DDBJ databases">
        <authorList>
            <person name="Wan K."/>
            <person name="Booth B."/>
            <person name="Spirohn K."/>
            <person name="Hao T."/>
            <person name="Hu Y."/>
            <person name="Calderwood M."/>
            <person name="Hill D."/>
            <person name="Mohr S."/>
            <person name="Vidal M."/>
            <person name="Celniker S."/>
            <person name="Perrimon N."/>
        </authorList>
    </citation>
    <scope>NUCLEOTIDE SEQUENCE</scope>
    <source>
        <strain evidence="11">10N.222.48.A2</strain>
    </source>
</reference>
<feature type="transmembrane region" description="Helical" evidence="10">
    <location>
        <begin position="221"/>
        <end position="241"/>
    </location>
</feature>
<evidence type="ECO:0000256" key="1">
    <source>
        <dbReference type="ARBA" id="ARBA00004429"/>
    </source>
</evidence>
<keyword evidence="9 10" id="KW-0472">Membrane</keyword>
<protein>
    <recommendedName>
        <fullName evidence="10">Aromatic amino acid permease</fullName>
    </recommendedName>
</protein>
<dbReference type="RefSeq" id="WP_009845232.1">
    <property type="nucleotide sequence ID" value="NZ_MDBP01000035.1"/>
</dbReference>
<keyword evidence="8 10" id="KW-1133">Transmembrane helix</keyword>
<dbReference type="PROSITE" id="PS00594">
    <property type="entry name" value="AROMATIC_AA_PERMEASE_1"/>
    <property type="match status" value="1"/>
</dbReference>
<dbReference type="InterPro" id="IPR018227">
    <property type="entry name" value="Amino_acid_transport_2"/>
</dbReference>
<organism evidence="11 13">
    <name type="scientific">Vibrio tasmaniensis</name>
    <dbReference type="NCBI Taxonomy" id="212663"/>
    <lineage>
        <taxon>Bacteria</taxon>
        <taxon>Pseudomonadati</taxon>
        <taxon>Pseudomonadota</taxon>
        <taxon>Gammaproteobacteria</taxon>
        <taxon>Vibrionales</taxon>
        <taxon>Vibrionaceae</taxon>
        <taxon>Vibrio</taxon>
    </lineage>
</organism>
<name>A0A2N7NKI2_9VIBR</name>
<evidence type="ECO:0000313" key="11">
    <source>
        <dbReference type="EMBL" id="PMP15517.1"/>
    </source>
</evidence>
<feature type="transmembrane region" description="Helical" evidence="10">
    <location>
        <begin position="333"/>
        <end position="354"/>
    </location>
</feature>
<feature type="transmembrane region" description="Helical" evidence="10">
    <location>
        <begin position="6"/>
        <end position="27"/>
    </location>
</feature>
<keyword evidence="4 10" id="KW-1003">Cell membrane</keyword>
<feature type="transmembrane region" description="Helical" evidence="10">
    <location>
        <begin position="39"/>
        <end position="62"/>
    </location>
</feature>
<evidence type="ECO:0000256" key="9">
    <source>
        <dbReference type="ARBA" id="ARBA00023136"/>
    </source>
</evidence>
<evidence type="ECO:0000256" key="2">
    <source>
        <dbReference type="ARBA" id="ARBA00005452"/>
    </source>
</evidence>
<evidence type="ECO:0000256" key="4">
    <source>
        <dbReference type="ARBA" id="ARBA00022475"/>
    </source>
</evidence>
<keyword evidence="3 10" id="KW-0813">Transport</keyword>
<feature type="transmembrane region" description="Helical" evidence="10">
    <location>
        <begin position="268"/>
        <end position="289"/>
    </location>
</feature>
<evidence type="ECO:0000256" key="10">
    <source>
        <dbReference type="RuleBase" id="RU367149"/>
    </source>
</evidence>
<comment type="function">
    <text evidence="10">Involved in transporting aromatic amino acids across the cytoplasmic membrane.</text>
</comment>
<keyword evidence="6 10" id="KW-0812">Transmembrane</keyword>
<proteinExistence type="inferred from homology"/>
<dbReference type="AlphaFoldDB" id="A0A2N7NKI2"/>
<reference evidence="13" key="1">
    <citation type="submission" date="2016-07" db="EMBL/GenBank/DDBJ databases">
        <title>Nontailed viruses are major unrecognized killers of bacteria in the ocean.</title>
        <authorList>
            <person name="Kauffman K."/>
            <person name="Hussain F."/>
            <person name="Yang J."/>
            <person name="Arevalo P."/>
            <person name="Brown J."/>
            <person name="Cutler M."/>
            <person name="Kelly L."/>
            <person name="Polz M.F."/>
        </authorList>
    </citation>
    <scope>NUCLEOTIDE SEQUENCE [LARGE SCALE GENOMIC DNA]</scope>
    <source>
        <strain evidence="13">10N.222.48.A2</strain>
    </source>
</reference>
<evidence type="ECO:0000256" key="6">
    <source>
        <dbReference type="ARBA" id="ARBA00022692"/>
    </source>
</evidence>
<evidence type="ECO:0000313" key="14">
    <source>
        <dbReference type="Proteomes" id="UP000308018"/>
    </source>
</evidence>
<dbReference type="EMBL" id="SYVV01000015">
    <property type="protein sequence ID" value="TKG33903.1"/>
    <property type="molecule type" value="Genomic_DNA"/>
</dbReference>
<dbReference type="PANTHER" id="PTHR46997:SF2">
    <property type="entry name" value="TYROSINE-SPECIFIC TRANSPORT SYSTEM"/>
    <property type="match status" value="1"/>
</dbReference>
<reference evidence="11" key="3">
    <citation type="journal article" date="2018" name="Nature">
        <title>A major lineage of non-tailed dsDNA viruses as unrecognized killers of marine bacteria.</title>
        <authorList>
            <person name="Kauffman K.M."/>
            <person name="Hussain F.A."/>
            <person name="Yang J."/>
            <person name="Arevalo P."/>
            <person name="Brown J.M."/>
            <person name="Chang W.K."/>
            <person name="VanInsberghe D."/>
            <person name="Elsherbini J."/>
            <person name="Sharma R.S."/>
            <person name="Cutler M.B."/>
            <person name="Kelly L."/>
            <person name="Polz M.F."/>
        </authorList>
    </citation>
    <scope>NUCLEOTIDE SEQUENCE</scope>
    <source>
        <strain evidence="11">10N.222.48.A2</strain>
    </source>
</reference>
<keyword evidence="7 10" id="KW-0029">Amino-acid transport</keyword>
<dbReference type="Proteomes" id="UP000308018">
    <property type="component" value="Unassembled WGS sequence"/>
</dbReference>
<feature type="transmembrane region" description="Helical" evidence="10">
    <location>
        <begin position="182"/>
        <end position="201"/>
    </location>
</feature>
<dbReference type="GO" id="GO:0015173">
    <property type="term" value="F:aromatic amino acid transmembrane transporter activity"/>
    <property type="evidence" value="ECO:0007669"/>
    <property type="project" value="UniProtKB-UniRule"/>
</dbReference>
<evidence type="ECO:0000256" key="5">
    <source>
        <dbReference type="ARBA" id="ARBA00022519"/>
    </source>
</evidence>
<evidence type="ECO:0000256" key="3">
    <source>
        <dbReference type="ARBA" id="ARBA00022448"/>
    </source>
</evidence>
<accession>A0A2N7NKI2</accession>
<comment type="subcellular location">
    <subcellularLocation>
        <location evidence="1 10">Cell inner membrane</location>
        <topology evidence="1 10">Multi-pass membrane protein</topology>
    </subcellularLocation>
</comment>
<gene>
    <name evidence="11" type="ORF">BCS92_09940</name>
    <name evidence="12" type="ORF">FC057_10140</name>
</gene>
<comment type="similarity">
    <text evidence="2 10">Belongs to the amino acid/polyamine transporter 2 family. Mtr/TnaB/TyrP permease subfamily.</text>
</comment>
<reference evidence="12 14" key="4">
    <citation type="submission" date="2019-04" db="EMBL/GenBank/DDBJ databases">
        <title>A reverse ecology approach based on a biological definition of microbial populations.</title>
        <authorList>
            <person name="Arevalo P."/>
            <person name="Vaninsberghe D."/>
            <person name="Elsherbini J."/>
            <person name="Gore J."/>
            <person name="Polz M."/>
        </authorList>
    </citation>
    <scope>NUCLEOTIDE SEQUENCE [LARGE SCALE GENOMIC DNA]</scope>
    <source>
        <strain evidence="12 14">10N.222.45.A8</strain>
    </source>
</reference>
<dbReference type="Proteomes" id="UP000235579">
    <property type="component" value="Unassembled WGS sequence"/>
</dbReference>
<dbReference type="PANTHER" id="PTHR46997">
    <property type="entry name" value="LOW AFFINITY TRYPTOPHAN PERMEASE-RELATED"/>
    <property type="match status" value="1"/>
</dbReference>
<keyword evidence="5 10" id="KW-0997">Cell inner membrane</keyword>
<feature type="transmembrane region" description="Helical" evidence="10">
    <location>
        <begin position="309"/>
        <end position="326"/>
    </location>
</feature>
<sequence length="407" mass="43131">MNKSKVFGSTLIIAGTTIGAGMLALPLASAGIGFSTSLFLMLGLWALMAFTALLMVELHQFAESDATLHTLAHTILGTKGKWIASFAVMFLFYALCAAYIAGGGAQFNQRISDIAGIELNGQVTTLLFTLLVAGVVTIGTHSVDKVNRVLFGLKLIAMVLVLSFLAPNITSQYLMSMPLQQGLIVAAIPVVFTSFGFHGSIPSIVRYLDGDVRSLRKVMIIGSALPLVIYVFWQSVTLGVISQEQLLSDTSLGALLVSLSKTVHQSNLSLIVGVFADLALLTSFIGVSLGLFEFMGDSLSKKLGNAKRVKTAAITFLPPLGFALFYPQGFIMALGYAAIALSVLAILLPTVMVYKVRYTDLLVKPHATESTYQVLGGSKALFLAGSVGVFIIAIQILISVGLLPSLG</sequence>
<comment type="caution">
    <text evidence="11">The sequence shown here is derived from an EMBL/GenBank/DDBJ whole genome shotgun (WGS) entry which is preliminary data.</text>
</comment>
<dbReference type="GO" id="GO:0005886">
    <property type="term" value="C:plasma membrane"/>
    <property type="evidence" value="ECO:0007669"/>
    <property type="project" value="UniProtKB-SubCell"/>
</dbReference>
<dbReference type="InterPro" id="IPR013061">
    <property type="entry name" value="Trp/try_permease_CS"/>
</dbReference>
<evidence type="ECO:0000313" key="13">
    <source>
        <dbReference type="Proteomes" id="UP000235579"/>
    </source>
</evidence>